<feature type="signal peptide" evidence="1">
    <location>
        <begin position="1"/>
        <end position="25"/>
    </location>
</feature>
<feature type="domain" description="LCI fold" evidence="2">
    <location>
        <begin position="65"/>
        <end position="86"/>
    </location>
</feature>
<reference evidence="3 4" key="1">
    <citation type="submission" date="2016-10" db="EMBL/GenBank/DDBJ databases">
        <authorList>
            <person name="Marach S."/>
            <person name="Prathuangwong S."/>
            <person name="Takikawa Y."/>
            <person name="Dohra H."/>
        </authorList>
    </citation>
    <scope>NUCLEOTIDE SEQUENCE [LARGE SCALE GENOMIC DNA]</scope>
    <source>
        <strain evidence="3 4">K2</strain>
    </source>
</reference>
<feature type="chain" id="PRO_5042826960" description="LCI fold domain-containing protein" evidence="1">
    <location>
        <begin position="26"/>
        <end position="89"/>
    </location>
</feature>
<sequence>MKLKKVLTGSALSLALLVSAAPAFAASPTSHNTSHESVSPQAVLQDYYLGAKSRSELKNVIPVLGTNFYLKDAWQNSDGSWTGHYQGWV</sequence>
<evidence type="ECO:0000313" key="3">
    <source>
        <dbReference type="EMBL" id="OIK20290.1"/>
    </source>
</evidence>
<dbReference type="Pfam" id="PF12197">
    <property type="entry name" value="lci"/>
    <property type="match status" value="1"/>
</dbReference>
<dbReference type="EMBL" id="MOEA01000003">
    <property type="protein sequence ID" value="OIK20290.1"/>
    <property type="molecule type" value="Genomic_DNA"/>
</dbReference>
<organism evidence="3 4">
    <name type="scientific">Bacillus amyloliquefaciens</name>
    <name type="common">Bacillus velezensis</name>
    <dbReference type="NCBI Taxonomy" id="1390"/>
    <lineage>
        <taxon>Bacteria</taxon>
        <taxon>Bacillati</taxon>
        <taxon>Bacillota</taxon>
        <taxon>Bacilli</taxon>
        <taxon>Bacillales</taxon>
        <taxon>Bacillaceae</taxon>
        <taxon>Bacillus</taxon>
        <taxon>Bacillus amyloliquefaciens group</taxon>
    </lineage>
</organism>
<evidence type="ECO:0000259" key="2">
    <source>
        <dbReference type="Pfam" id="PF12197"/>
    </source>
</evidence>
<keyword evidence="1" id="KW-0732">Signal</keyword>
<dbReference type="InterPro" id="IPR020976">
    <property type="entry name" value="Antimicrobial_lci"/>
</dbReference>
<evidence type="ECO:0000313" key="4">
    <source>
        <dbReference type="Proteomes" id="UP000180036"/>
    </source>
</evidence>
<gene>
    <name evidence="3" type="ORF">BKP66_11695</name>
</gene>
<comment type="caution">
    <text evidence="3">The sequence shown here is derived from an EMBL/GenBank/DDBJ whole genome shotgun (WGS) entry which is preliminary data.</text>
</comment>
<protein>
    <recommendedName>
        <fullName evidence="2">LCI fold domain-containing protein</fullName>
    </recommendedName>
</protein>
<accession>A0AAP7TAJ4</accession>
<proteinExistence type="predicted"/>
<dbReference type="RefSeq" id="WP_071347890.1">
    <property type="nucleotide sequence ID" value="NZ_MOEA01000003.1"/>
</dbReference>
<evidence type="ECO:0000256" key="1">
    <source>
        <dbReference type="SAM" id="SignalP"/>
    </source>
</evidence>
<dbReference type="AlphaFoldDB" id="A0AAP7TAJ4"/>
<name>A0AAP7TAJ4_BACAM</name>
<dbReference type="Proteomes" id="UP000180036">
    <property type="component" value="Unassembled WGS sequence"/>
</dbReference>